<dbReference type="GO" id="GO:0030334">
    <property type="term" value="P:regulation of cell migration"/>
    <property type="evidence" value="ECO:0007669"/>
    <property type="project" value="TreeGrafter"/>
</dbReference>
<sequence>MDQNIQQRSRLQSVSLDGLGVEAGAHGGLLDHAGELAMLRRNMEAVSFDELSKLDDSNILKHLAKDVRLSSLEQLSRNAGQSQKNGSQASGGWNYLNNRNSPAFLSHNGGSQHGAFGSQTTIGAQTPSMGSQTTISAQTPVYITALAQQRKPVQNAQPDLTKSLAQFPTGGSSEAIIPSYEMLRDEVLQLRQEVEILTKKTARLPALEAEVEKIQQLYLSLHQSAERRDTLGTAVRSQLEREKQMLLAQNQQLRAQMEKSSLGSTGISGEQHQHVVRGRDVIIHRLSTENKELVEIQRRQDAELAAQRATLDEQRNHIHILESALSSAQTNVARLEEEFRRQQLRKGGLHNLMMVSRPRSNETLTPTRPEKLSSDSLSGESYSSSTEKLRSSEELQPEQRTQSTEHTPKSVRAVTTVTRTGAAVVQPPAPTLPVKRRDHPTLSSQSAAIRGHRSSLSNLVSITEDVQSLLSSSASSTTSNGSSTIPPGLQRPKSALGGTLRETRTEQWQV</sequence>
<dbReference type="OrthoDB" id="10071557at2759"/>
<comment type="caution">
    <text evidence="3">The sequence shown here is derived from an EMBL/GenBank/DDBJ whole genome shotgun (WGS) entry which is preliminary data.</text>
</comment>
<reference evidence="3 4" key="1">
    <citation type="journal article" date="2016" name="Nat. Commun.">
        <title>Extremotolerant tardigrade genome and improved radiotolerance of human cultured cells by tardigrade-unique protein.</title>
        <authorList>
            <person name="Hashimoto T."/>
            <person name="Horikawa D.D."/>
            <person name="Saito Y."/>
            <person name="Kuwahara H."/>
            <person name="Kozuka-Hata H."/>
            <person name="Shin-I T."/>
            <person name="Minakuchi Y."/>
            <person name="Ohishi K."/>
            <person name="Motoyama A."/>
            <person name="Aizu T."/>
            <person name="Enomoto A."/>
            <person name="Kondo K."/>
            <person name="Tanaka S."/>
            <person name="Hara Y."/>
            <person name="Koshikawa S."/>
            <person name="Sagara H."/>
            <person name="Miura T."/>
            <person name="Yokobori S."/>
            <person name="Miyagawa K."/>
            <person name="Suzuki Y."/>
            <person name="Kubo T."/>
            <person name="Oyama M."/>
            <person name="Kohara Y."/>
            <person name="Fujiyama A."/>
            <person name="Arakawa K."/>
            <person name="Katayama T."/>
            <person name="Toyoda A."/>
            <person name="Kunieda T."/>
        </authorList>
    </citation>
    <scope>NUCLEOTIDE SEQUENCE [LARGE SCALE GENOMIC DNA]</scope>
    <source>
        <strain evidence="3 4">YOKOZUNA-1</strain>
    </source>
</reference>
<evidence type="ECO:0000256" key="2">
    <source>
        <dbReference type="SAM" id="MobiDB-lite"/>
    </source>
</evidence>
<feature type="compositionally biased region" description="Basic and acidic residues" evidence="2">
    <location>
        <begin position="501"/>
        <end position="510"/>
    </location>
</feature>
<dbReference type="GO" id="GO:0030036">
    <property type="term" value="P:actin cytoskeleton organization"/>
    <property type="evidence" value="ECO:0007669"/>
    <property type="project" value="TreeGrafter"/>
</dbReference>
<feature type="compositionally biased region" description="Low complexity" evidence="2">
    <location>
        <begin position="472"/>
        <end position="484"/>
    </location>
</feature>
<dbReference type="STRING" id="947166.A0A1D1URT5"/>
<dbReference type="AlphaFoldDB" id="A0A1D1URT5"/>
<feature type="coiled-coil region" evidence="1">
    <location>
        <begin position="311"/>
        <end position="345"/>
    </location>
</feature>
<feature type="coiled-coil region" evidence="1">
    <location>
        <begin position="180"/>
        <end position="259"/>
    </location>
</feature>
<evidence type="ECO:0000313" key="4">
    <source>
        <dbReference type="Proteomes" id="UP000186922"/>
    </source>
</evidence>
<keyword evidence="4" id="KW-1185">Reference proteome</keyword>
<evidence type="ECO:0000313" key="3">
    <source>
        <dbReference type="EMBL" id="GAU89957.1"/>
    </source>
</evidence>
<dbReference type="PANTHER" id="PTHR14826">
    <property type="entry name" value="ANGIOMOTIN"/>
    <property type="match status" value="1"/>
</dbReference>
<keyword evidence="1" id="KW-0175">Coiled coil</keyword>
<dbReference type="InterPro" id="IPR051747">
    <property type="entry name" value="Angiomotin-like"/>
</dbReference>
<accession>A0A1D1URT5</accession>
<evidence type="ECO:0000256" key="1">
    <source>
        <dbReference type="SAM" id="Coils"/>
    </source>
</evidence>
<organism evidence="3 4">
    <name type="scientific">Ramazzottius varieornatus</name>
    <name type="common">Water bear</name>
    <name type="synonym">Tardigrade</name>
    <dbReference type="NCBI Taxonomy" id="947166"/>
    <lineage>
        <taxon>Eukaryota</taxon>
        <taxon>Metazoa</taxon>
        <taxon>Ecdysozoa</taxon>
        <taxon>Tardigrada</taxon>
        <taxon>Eutardigrada</taxon>
        <taxon>Parachela</taxon>
        <taxon>Hypsibioidea</taxon>
        <taxon>Ramazzottiidae</taxon>
        <taxon>Ramazzottius</taxon>
    </lineage>
</organism>
<feature type="compositionally biased region" description="Low complexity" evidence="2">
    <location>
        <begin position="374"/>
        <end position="385"/>
    </location>
</feature>
<feature type="region of interest" description="Disordered" evidence="2">
    <location>
        <begin position="472"/>
        <end position="510"/>
    </location>
</feature>
<dbReference type="GO" id="GO:0031410">
    <property type="term" value="C:cytoplasmic vesicle"/>
    <property type="evidence" value="ECO:0007669"/>
    <property type="project" value="TreeGrafter"/>
</dbReference>
<evidence type="ECO:0008006" key="5">
    <source>
        <dbReference type="Google" id="ProtNLM"/>
    </source>
</evidence>
<protein>
    <recommendedName>
        <fullName evidence="5">Angiomotin C-terminal domain-containing protein</fullName>
    </recommendedName>
</protein>
<name>A0A1D1URT5_RAMVA</name>
<dbReference type="Proteomes" id="UP000186922">
    <property type="component" value="Unassembled WGS sequence"/>
</dbReference>
<dbReference type="GO" id="GO:0005923">
    <property type="term" value="C:bicellular tight junction"/>
    <property type="evidence" value="ECO:0007669"/>
    <property type="project" value="TreeGrafter"/>
</dbReference>
<feature type="compositionally biased region" description="Low complexity" evidence="2">
    <location>
        <begin position="411"/>
        <end position="425"/>
    </location>
</feature>
<feature type="region of interest" description="Disordered" evidence="2">
    <location>
        <begin position="349"/>
        <end position="451"/>
    </location>
</feature>
<dbReference type="PANTHER" id="PTHR14826:SF14">
    <property type="entry name" value="ANGIOMOTIN_C DOMAIN-CONTAINING PROTEIN"/>
    <property type="match status" value="1"/>
</dbReference>
<dbReference type="GO" id="GO:0005886">
    <property type="term" value="C:plasma membrane"/>
    <property type="evidence" value="ECO:0007669"/>
    <property type="project" value="TreeGrafter"/>
</dbReference>
<proteinExistence type="predicted"/>
<gene>
    <name evidence="3" type="primary">RvY_02447-1</name>
    <name evidence="3" type="synonym">RvY_02447.1</name>
    <name evidence="3" type="ORF">RvY_02447</name>
</gene>
<dbReference type="EMBL" id="BDGG01000001">
    <property type="protein sequence ID" value="GAU89957.1"/>
    <property type="molecule type" value="Genomic_DNA"/>
</dbReference>